<feature type="domain" description="Glutamine amidotransferase type-2" evidence="11">
    <location>
        <begin position="2"/>
        <end position="247"/>
    </location>
</feature>
<dbReference type="GO" id="GO:0006047">
    <property type="term" value="P:UDP-N-acetylglucosamine metabolic process"/>
    <property type="evidence" value="ECO:0007669"/>
    <property type="project" value="TreeGrafter"/>
</dbReference>
<dbReference type="CDD" id="cd00714">
    <property type="entry name" value="GFAT"/>
    <property type="match status" value="1"/>
</dbReference>
<dbReference type="PATRIC" id="fig|907348.3.peg.1516"/>
<dbReference type="FunFam" id="3.60.20.10:FF:000006">
    <property type="entry name" value="Glutamine--fructose-6-phosphate aminotransferase [isomerizing]"/>
    <property type="match status" value="1"/>
</dbReference>
<evidence type="ECO:0000313" key="13">
    <source>
        <dbReference type="EMBL" id="EIC01845.1"/>
    </source>
</evidence>
<evidence type="ECO:0000256" key="1">
    <source>
        <dbReference type="ARBA" id="ARBA00001031"/>
    </source>
</evidence>
<keyword evidence="5 10" id="KW-0963">Cytoplasm</keyword>
<dbReference type="InterPro" id="IPR035490">
    <property type="entry name" value="GlmS/FrlB_SIS"/>
</dbReference>
<evidence type="ECO:0000256" key="7">
    <source>
        <dbReference type="ARBA" id="ARBA00022679"/>
    </source>
</evidence>
<feature type="domain" description="SIS" evidence="12">
    <location>
        <begin position="323"/>
        <end position="462"/>
    </location>
</feature>
<dbReference type="STRING" id="907348.TresaDRAFT_1987"/>
<evidence type="ECO:0000313" key="14">
    <source>
        <dbReference type="Proteomes" id="UP000003571"/>
    </source>
</evidence>
<dbReference type="AlphaFoldDB" id="H7EKT7"/>
<dbReference type="InterPro" id="IPR005855">
    <property type="entry name" value="GFAT"/>
</dbReference>
<dbReference type="GO" id="GO:0004360">
    <property type="term" value="F:glutamine-fructose-6-phosphate transaminase (isomerizing) activity"/>
    <property type="evidence" value="ECO:0007669"/>
    <property type="project" value="UniProtKB-UniRule"/>
</dbReference>
<comment type="caution">
    <text evidence="13">The sequence shown here is derived from an EMBL/GenBank/DDBJ whole genome shotgun (WGS) entry which is preliminary data.</text>
</comment>
<dbReference type="GO" id="GO:0097367">
    <property type="term" value="F:carbohydrate derivative binding"/>
    <property type="evidence" value="ECO:0007669"/>
    <property type="project" value="InterPro"/>
</dbReference>
<organism evidence="13 14">
    <name type="scientific">Treponema saccharophilum DSM 2985</name>
    <dbReference type="NCBI Taxonomy" id="907348"/>
    <lineage>
        <taxon>Bacteria</taxon>
        <taxon>Pseudomonadati</taxon>
        <taxon>Spirochaetota</taxon>
        <taxon>Spirochaetia</taxon>
        <taxon>Spirochaetales</taxon>
        <taxon>Treponemataceae</taxon>
        <taxon>Treponema</taxon>
    </lineage>
</organism>
<keyword evidence="14" id="KW-1185">Reference proteome</keyword>
<evidence type="ECO:0000259" key="12">
    <source>
        <dbReference type="PROSITE" id="PS51464"/>
    </source>
</evidence>
<evidence type="ECO:0000256" key="10">
    <source>
        <dbReference type="HAMAP-Rule" id="MF_00164"/>
    </source>
</evidence>
<dbReference type="NCBIfam" id="NF001484">
    <property type="entry name" value="PRK00331.1"/>
    <property type="match status" value="1"/>
</dbReference>
<dbReference type="PANTHER" id="PTHR10937">
    <property type="entry name" value="GLUCOSAMINE--FRUCTOSE-6-PHOSPHATE AMINOTRANSFERASE, ISOMERIZING"/>
    <property type="match status" value="1"/>
</dbReference>
<dbReference type="OrthoDB" id="106547at2"/>
<gene>
    <name evidence="10" type="primary">glmS</name>
    <name evidence="13" type="ORF">TresaDRAFT_1987</name>
</gene>
<feature type="domain" description="SIS" evidence="12">
    <location>
        <begin position="491"/>
        <end position="636"/>
    </location>
</feature>
<keyword evidence="9" id="KW-0315">Glutamine amidotransferase</keyword>
<dbReference type="GO" id="GO:0006487">
    <property type="term" value="P:protein N-linked glycosylation"/>
    <property type="evidence" value="ECO:0007669"/>
    <property type="project" value="TreeGrafter"/>
</dbReference>
<comment type="function">
    <text evidence="10">Catalyzes the first step in hexosamine metabolism, converting fructose-6P into glucosamine-6P using glutamine as a nitrogen source.</text>
</comment>
<evidence type="ECO:0000256" key="6">
    <source>
        <dbReference type="ARBA" id="ARBA00022576"/>
    </source>
</evidence>
<evidence type="ECO:0000256" key="3">
    <source>
        <dbReference type="ARBA" id="ARBA00012916"/>
    </source>
</evidence>
<dbReference type="SUPFAM" id="SSF53697">
    <property type="entry name" value="SIS domain"/>
    <property type="match status" value="1"/>
</dbReference>
<dbReference type="CDD" id="cd05008">
    <property type="entry name" value="SIS_GlmS_GlmD_1"/>
    <property type="match status" value="1"/>
</dbReference>
<feature type="initiator methionine" description="Removed" evidence="10">
    <location>
        <position position="1"/>
    </location>
</feature>
<dbReference type="InterPro" id="IPR001347">
    <property type="entry name" value="SIS_dom"/>
</dbReference>
<dbReference type="Pfam" id="PF13522">
    <property type="entry name" value="GATase_6"/>
    <property type="match status" value="1"/>
</dbReference>
<dbReference type="EMBL" id="AGRW01000046">
    <property type="protein sequence ID" value="EIC01845.1"/>
    <property type="molecule type" value="Genomic_DNA"/>
</dbReference>
<dbReference type="InterPro" id="IPR047084">
    <property type="entry name" value="GFAT_N"/>
</dbReference>
<keyword evidence="8" id="KW-0677">Repeat</keyword>
<evidence type="ECO:0000259" key="11">
    <source>
        <dbReference type="PROSITE" id="PS51278"/>
    </source>
</evidence>
<protein>
    <recommendedName>
        <fullName evidence="4 10">Glutamine--fructose-6-phosphate aminotransferase [isomerizing]</fullName>
        <ecNumber evidence="3 10">2.6.1.16</ecNumber>
    </recommendedName>
    <alternativeName>
        <fullName evidence="10">D-fructose-6-phosphate amidotransferase</fullName>
    </alternativeName>
    <alternativeName>
        <fullName evidence="10">GFAT</fullName>
    </alternativeName>
    <alternativeName>
        <fullName evidence="10">Glucosamine-6-phosphate synthase</fullName>
    </alternativeName>
    <alternativeName>
        <fullName evidence="10">Hexosephosphate aminotransferase</fullName>
    </alternativeName>
    <alternativeName>
        <fullName evidence="10">L-glutamine--D-fructose-6-phosphate amidotransferase</fullName>
    </alternativeName>
</protein>
<evidence type="ECO:0000256" key="2">
    <source>
        <dbReference type="ARBA" id="ARBA00004496"/>
    </source>
</evidence>
<dbReference type="FunFam" id="3.40.50.10490:FF:000001">
    <property type="entry name" value="Glutamine--fructose-6-phosphate aminotransferase [isomerizing]"/>
    <property type="match status" value="1"/>
</dbReference>
<reference evidence="13 14" key="1">
    <citation type="submission" date="2011-09" db="EMBL/GenBank/DDBJ databases">
        <title>The draft genome of Treponema saccharophilum DSM 2985.</title>
        <authorList>
            <consortium name="US DOE Joint Genome Institute (JGI-PGF)"/>
            <person name="Lucas S."/>
            <person name="Copeland A."/>
            <person name="Lapidus A."/>
            <person name="Glavina del Rio T."/>
            <person name="Dalin E."/>
            <person name="Tice H."/>
            <person name="Bruce D."/>
            <person name="Goodwin L."/>
            <person name="Pitluck S."/>
            <person name="Peters L."/>
            <person name="Kyrpides N."/>
            <person name="Mavromatis K."/>
            <person name="Ivanova N."/>
            <person name="Markowitz V."/>
            <person name="Cheng J.-F."/>
            <person name="Hugenholtz P."/>
            <person name="Woyke T."/>
            <person name="Wu D."/>
            <person name="Gronow S."/>
            <person name="Wellnitz S."/>
            <person name="Brambilla E."/>
            <person name="Klenk H.-P."/>
            <person name="Eisen J.A."/>
        </authorList>
    </citation>
    <scope>NUCLEOTIDE SEQUENCE [LARGE SCALE GENOMIC DNA]</scope>
    <source>
        <strain evidence="13 14">DSM 2985</strain>
    </source>
</reference>
<evidence type="ECO:0000256" key="9">
    <source>
        <dbReference type="ARBA" id="ARBA00022962"/>
    </source>
</evidence>
<evidence type="ECO:0000256" key="8">
    <source>
        <dbReference type="ARBA" id="ARBA00022737"/>
    </source>
</evidence>
<dbReference type="RefSeq" id="WP_002704337.1">
    <property type="nucleotide sequence ID" value="NZ_AGRW01000046.1"/>
</dbReference>
<dbReference type="Proteomes" id="UP000003571">
    <property type="component" value="Unassembled WGS sequence"/>
</dbReference>
<dbReference type="PROSITE" id="PS51464">
    <property type="entry name" value="SIS"/>
    <property type="match status" value="2"/>
</dbReference>
<dbReference type="eggNOG" id="COG0449">
    <property type="taxonomic scope" value="Bacteria"/>
</dbReference>
<keyword evidence="6 10" id="KW-0032">Aminotransferase</keyword>
<accession>H7EKT7</accession>
<dbReference type="GO" id="GO:0006002">
    <property type="term" value="P:fructose 6-phosphate metabolic process"/>
    <property type="evidence" value="ECO:0007669"/>
    <property type="project" value="TreeGrafter"/>
</dbReference>
<dbReference type="CDD" id="cd05009">
    <property type="entry name" value="SIS_GlmS_GlmD_2"/>
    <property type="match status" value="1"/>
</dbReference>
<comment type="subunit">
    <text evidence="10">Homodimer.</text>
</comment>
<dbReference type="InterPro" id="IPR035466">
    <property type="entry name" value="GlmS/AgaS_SIS"/>
</dbReference>
<dbReference type="Gene3D" id="3.40.50.10490">
    <property type="entry name" value="Glucose-6-phosphate isomerase like protein, domain 1"/>
    <property type="match status" value="2"/>
</dbReference>
<dbReference type="PANTHER" id="PTHR10937:SF0">
    <property type="entry name" value="GLUTAMINE--FRUCTOSE-6-PHOSPHATE TRANSAMINASE (ISOMERIZING)"/>
    <property type="match status" value="1"/>
</dbReference>
<comment type="catalytic activity">
    <reaction evidence="1 10">
        <text>D-fructose 6-phosphate + L-glutamine = D-glucosamine 6-phosphate + L-glutamate</text>
        <dbReference type="Rhea" id="RHEA:13237"/>
        <dbReference type="ChEBI" id="CHEBI:29985"/>
        <dbReference type="ChEBI" id="CHEBI:58359"/>
        <dbReference type="ChEBI" id="CHEBI:58725"/>
        <dbReference type="ChEBI" id="CHEBI:61527"/>
        <dbReference type="EC" id="2.6.1.16"/>
    </reaction>
</comment>
<dbReference type="GO" id="GO:0005975">
    <property type="term" value="P:carbohydrate metabolic process"/>
    <property type="evidence" value="ECO:0007669"/>
    <property type="project" value="UniProtKB-UniRule"/>
</dbReference>
<dbReference type="InterPro" id="IPR029055">
    <property type="entry name" value="Ntn_hydrolases_N"/>
</dbReference>
<feature type="active site" description="For Fru-6P isomerization activity" evidence="10">
    <location>
        <position position="641"/>
    </location>
</feature>
<comment type="subcellular location">
    <subcellularLocation>
        <location evidence="2 10">Cytoplasm</location>
    </subcellularLocation>
</comment>
<dbReference type="NCBIfam" id="TIGR01135">
    <property type="entry name" value="glmS"/>
    <property type="match status" value="1"/>
</dbReference>
<evidence type="ECO:0000256" key="5">
    <source>
        <dbReference type="ARBA" id="ARBA00022490"/>
    </source>
</evidence>
<dbReference type="Pfam" id="PF01380">
    <property type="entry name" value="SIS"/>
    <property type="match status" value="2"/>
</dbReference>
<dbReference type="HAMAP" id="MF_00164">
    <property type="entry name" value="GlmS"/>
    <property type="match status" value="1"/>
</dbReference>
<keyword evidence="7 10" id="KW-0808">Transferase</keyword>
<evidence type="ECO:0000256" key="4">
    <source>
        <dbReference type="ARBA" id="ARBA00016090"/>
    </source>
</evidence>
<dbReference type="SUPFAM" id="SSF56235">
    <property type="entry name" value="N-terminal nucleophile aminohydrolases (Ntn hydrolases)"/>
    <property type="match status" value="1"/>
</dbReference>
<proteinExistence type="inferred from homology"/>
<dbReference type="GO" id="GO:0046349">
    <property type="term" value="P:amino sugar biosynthetic process"/>
    <property type="evidence" value="ECO:0007669"/>
    <property type="project" value="UniProtKB-ARBA"/>
</dbReference>
<dbReference type="GO" id="GO:0005829">
    <property type="term" value="C:cytosol"/>
    <property type="evidence" value="ECO:0007669"/>
    <property type="project" value="TreeGrafter"/>
</dbReference>
<dbReference type="Gene3D" id="3.60.20.10">
    <property type="entry name" value="Glutamine Phosphoribosylpyrophosphate, subunit 1, domain 1"/>
    <property type="match status" value="1"/>
</dbReference>
<dbReference type="EC" id="2.6.1.16" evidence="3 10"/>
<dbReference type="InterPro" id="IPR017932">
    <property type="entry name" value="GATase_2_dom"/>
</dbReference>
<sequence>MCGIVGYVGCRNATPVLLNGLRKLEYRGYDSAGIAVLSKSSDEIVVKKSKGALKFLVEKITKEVVRTSESMSDADADRRFSELVGKTGDFIDGCVGIGHTRWATHGEPSDLNAHPHTNVSGSIAVVHNGIVENYGKLKSWLQSNGIVFKSQTDTEVIAHLLNYFYERTNNIFNAVLETLHRLEGSYAIGVICRDFPDRLIAARKESPLVVGVGNGENFIASDVPAVLEHTREVHFLEQNEIAVLYSDHVDLFNSEGEKIVRGTTHIDWNMDAAEKGGYAHFMLKEIHEQPSALENTIRAHMLFGDDGKPSGLTFSKEIEPERFRELVSGARRIVITACGTAYHAGVVGKYAFEKFARVPTVVDVASEFRYRNPILGEGDVFIVISQSGETADTLAALRLAKSKGAKVIAITNSVGSSVSRESDFVIYTLAGPEIAVASTKAYTTQLACLYMLSMMFGRERGIIGDGEYARLLGEFAAVPEKVQQILDEKAAVQKFASSQFNKSKIFYIGRQFDSASSLESALKLKEVSYMHCEAFAAGELKHGPIALVDPDTLVIAIATEPPLFEKLASNIEEVKSRRAVTMCITQDDSGAFEKCCDEIIKIPATESAFESILSVVPAQLFAYYCSVLRGNDPDKPRNLAKSVTVE</sequence>
<dbReference type="PROSITE" id="PS51278">
    <property type="entry name" value="GATASE_TYPE_2"/>
    <property type="match status" value="1"/>
</dbReference>
<name>H7EKT7_9SPIR</name>
<feature type="active site" description="Nucleophile; for GATase activity" evidence="10">
    <location>
        <position position="2"/>
    </location>
</feature>
<dbReference type="InterPro" id="IPR046348">
    <property type="entry name" value="SIS_dom_sf"/>
</dbReference>
<dbReference type="FunFam" id="3.40.50.10490:FF:000002">
    <property type="entry name" value="Glutamine--fructose-6-phosphate aminotransferase [isomerizing]"/>
    <property type="match status" value="1"/>
</dbReference>